<name>A0A494Z5J3_9BACI</name>
<proteinExistence type="predicted"/>
<keyword evidence="2" id="KW-1185">Reference proteome</keyword>
<evidence type="ECO:0000313" key="2">
    <source>
        <dbReference type="Proteomes" id="UP000281813"/>
    </source>
</evidence>
<reference evidence="1 2" key="1">
    <citation type="journal article" date="2015" name="Antonie Van Leeuwenhoek">
        <title>Oceanobacillus bengalensis sp. nov., a bacterium isolated from seawater of the Bay of Bengal.</title>
        <authorList>
            <person name="Yongchang O."/>
            <person name="Xiang W."/>
            <person name="Wang G."/>
        </authorList>
    </citation>
    <scope>NUCLEOTIDE SEQUENCE [LARGE SCALE GENOMIC DNA]</scope>
    <source>
        <strain evidence="1 2">MCCC 1K00260</strain>
    </source>
</reference>
<dbReference type="RefSeq" id="WP_121128917.1">
    <property type="nucleotide sequence ID" value="NZ_JBHUFK010000001.1"/>
</dbReference>
<gene>
    <name evidence="1" type="ORF">D8M05_04090</name>
</gene>
<organism evidence="1 2">
    <name type="scientific">Oceanobacillus bengalensis</name>
    <dbReference type="NCBI Taxonomy" id="1435466"/>
    <lineage>
        <taxon>Bacteria</taxon>
        <taxon>Bacillati</taxon>
        <taxon>Bacillota</taxon>
        <taxon>Bacilli</taxon>
        <taxon>Bacillales</taxon>
        <taxon>Bacillaceae</taxon>
        <taxon>Oceanobacillus</taxon>
    </lineage>
</organism>
<dbReference type="Proteomes" id="UP000281813">
    <property type="component" value="Unassembled WGS sequence"/>
</dbReference>
<evidence type="ECO:0000313" key="1">
    <source>
        <dbReference type="EMBL" id="RKQ17586.1"/>
    </source>
</evidence>
<accession>A0A494Z5J3</accession>
<comment type="caution">
    <text evidence="1">The sequence shown here is derived from an EMBL/GenBank/DDBJ whole genome shotgun (WGS) entry which is preliminary data.</text>
</comment>
<dbReference type="OrthoDB" id="2629255at2"/>
<sequence>MSEEQEINIKSLISISPKLYQKITKELENKYHIHSYDLQVTGIKQEEGIKVVLRFGEHFNNEKEQFFSYESLEDDKALDTFIDEAGETCKQVLIDDYFKKMAP</sequence>
<dbReference type="EMBL" id="RBZO01000004">
    <property type="protein sequence ID" value="RKQ17586.1"/>
    <property type="molecule type" value="Genomic_DNA"/>
</dbReference>
<protein>
    <submittedName>
        <fullName evidence="1">Uncharacterized protein</fullName>
    </submittedName>
</protein>
<dbReference type="AlphaFoldDB" id="A0A494Z5J3"/>